<keyword evidence="3" id="KW-0175">Coiled coil</keyword>
<keyword evidence="9" id="KW-1185">Reference proteome</keyword>
<dbReference type="InterPro" id="IPR030378">
    <property type="entry name" value="G_CP_dom"/>
</dbReference>
<dbReference type="PANTHER" id="PTHR11089">
    <property type="entry name" value="GTP-BINDING PROTEIN-RELATED"/>
    <property type="match status" value="1"/>
</dbReference>
<dbReference type="InterPro" id="IPR006073">
    <property type="entry name" value="GTP-bd"/>
</dbReference>
<dbReference type="GO" id="GO:0051239">
    <property type="term" value="P:regulation of multicellular organismal process"/>
    <property type="evidence" value="ECO:0007669"/>
    <property type="project" value="UniProtKB-ARBA"/>
</dbReference>
<dbReference type="GO" id="GO:0005730">
    <property type="term" value="C:nucleolus"/>
    <property type="evidence" value="ECO:0007669"/>
    <property type="project" value="UniProtKB-SubCell"/>
</dbReference>
<evidence type="ECO:0000256" key="5">
    <source>
        <dbReference type="ARBA" id="ARBA00023242"/>
    </source>
</evidence>
<dbReference type="InterPro" id="IPR014813">
    <property type="entry name" value="Gnl3_N_dom"/>
</dbReference>
<keyword evidence="8" id="KW-0378">Hydrolase</keyword>
<dbReference type="GO" id="GO:0005525">
    <property type="term" value="F:GTP binding"/>
    <property type="evidence" value="ECO:0007669"/>
    <property type="project" value="UniProtKB-KW"/>
</dbReference>
<evidence type="ECO:0000256" key="3">
    <source>
        <dbReference type="ARBA" id="ARBA00023054"/>
    </source>
</evidence>
<dbReference type="CDD" id="cd04178">
    <property type="entry name" value="Nucleostemin_like"/>
    <property type="match status" value="1"/>
</dbReference>
<dbReference type="STRING" id="1764295.A0A5B8MC25"/>
<feature type="domain" description="CP-type G" evidence="7">
    <location>
        <begin position="136"/>
        <end position="323"/>
    </location>
</feature>
<dbReference type="Gene3D" id="3.40.50.300">
    <property type="entry name" value="P-loop containing nucleotide triphosphate hydrolases"/>
    <property type="match status" value="1"/>
</dbReference>
<keyword evidence="2" id="KW-0547">Nucleotide-binding</keyword>
<gene>
    <name evidence="8" type="ORF">A3770_01p05460</name>
</gene>
<keyword evidence="4" id="KW-0342">GTP-binding</keyword>
<reference evidence="8 9" key="1">
    <citation type="submission" date="2018-07" db="EMBL/GenBank/DDBJ databases">
        <title>The complete nuclear genome of the prasinophyte Chloropicon primus (CCMP1205).</title>
        <authorList>
            <person name="Pombert J.-F."/>
            <person name="Otis C."/>
            <person name="Turmel M."/>
            <person name="Lemieux C."/>
        </authorList>
    </citation>
    <scope>NUCLEOTIDE SEQUENCE [LARGE SCALE GENOMIC DNA]</scope>
    <source>
        <strain evidence="8 9">CCMP1205</strain>
    </source>
</reference>
<dbReference type="PANTHER" id="PTHR11089:SF30">
    <property type="entry name" value="GUANINE NUCLEOTIDE-BINDING PROTEIN-LIKE 3 HOMOLOG"/>
    <property type="match status" value="1"/>
</dbReference>
<dbReference type="Pfam" id="PF08701">
    <property type="entry name" value="GN3L_Grn1"/>
    <property type="match status" value="1"/>
</dbReference>
<feature type="compositionally biased region" description="Basic residues" evidence="6">
    <location>
        <begin position="533"/>
        <end position="542"/>
    </location>
</feature>
<evidence type="ECO:0000256" key="1">
    <source>
        <dbReference type="ARBA" id="ARBA00004604"/>
    </source>
</evidence>
<feature type="region of interest" description="Disordered" evidence="6">
    <location>
        <begin position="75"/>
        <end position="108"/>
    </location>
</feature>
<accession>A0A5B8MC25</accession>
<dbReference type="Pfam" id="PF01926">
    <property type="entry name" value="MMR_HSR1"/>
    <property type="match status" value="1"/>
</dbReference>
<dbReference type="FunFam" id="1.10.1580.10:FF:000002">
    <property type="entry name" value="Guanine nucleotide-binding protein-like 3 (nucleolar)-like"/>
    <property type="match status" value="1"/>
</dbReference>
<evidence type="ECO:0000256" key="2">
    <source>
        <dbReference type="ARBA" id="ARBA00022741"/>
    </source>
</evidence>
<dbReference type="EMBL" id="CP031034">
    <property type="protein sequence ID" value="QDZ18028.1"/>
    <property type="molecule type" value="Genomic_DNA"/>
</dbReference>
<dbReference type="Gene3D" id="1.10.1580.10">
    <property type="match status" value="1"/>
</dbReference>
<protein>
    <submittedName>
        <fullName evidence="8">P-loop-containing nucleoside triphosphate hydrolase</fullName>
    </submittedName>
</protein>
<dbReference type="SUPFAM" id="SSF52540">
    <property type="entry name" value="P-loop containing nucleoside triphosphate hydrolases"/>
    <property type="match status" value="1"/>
</dbReference>
<organism evidence="8 9">
    <name type="scientific">Chloropicon primus</name>
    <dbReference type="NCBI Taxonomy" id="1764295"/>
    <lineage>
        <taxon>Eukaryota</taxon>
        <taxon>Viridiplantae</taxon>
        <taxon>Chlorophyta</taxon>
        <taxon>Chloropicophyceae</taxon>
        <taxon>Chloropicales</taxon>
        <taxon>Chloropicaceae</taxon>
        <taxon>Chloropicon</taxon>
    </lineage>
</organism>
<dbReference type="AlphaFoldDB" id="A0A5B8MC25"/>
<dbReference type="PRINTS" id="PR00326">
    <property type="entry name" value="GTP1OBG"/>
</dbReference>
<dbReference type="GO" id="GO:0016787">
    <property type="term" value="F:hydrolase activity"/>
    <property type="evidence" value="ECO:0007669"/>
    <property type="project" value="UniProtKB-KW"/>
</dbReference>
<evidence type="ECO:0000259" key="7">
    <source>
        <dbReference type="PROSITE" id="PS51721"/>
    </source>
</evidence>
<dbReference type="Proteomes" id="UP000316726">
    <property type="component" value="Chromosome 1"/>
</dbReference>
<sequence length="562" mass="62835">MPKKSKKSKSKRVPLRRKHKILKKVAEHAKKKKKEMRKDKLAGKVQKKTKDPGIPNNYPFKAELMREMEFNRERDRLKKERRKMENKLRREEDLQRMQETAETRSKAFEEDYRASAAAEASGKLSNGDTDNTKGFYRAFNKVVEFADVLIQVLDARDPLGCRCVDVERLLARKHPNKKMVLLLNKADLVPREVLQKWLRYLRSEHPTLAFKCSTQKQARNLSQKSSNFGNKGSGERFSMGTESIGAGSLLQLLKNYARNQNLKTAVTVGVIGLPNVGKSSLINSLLRSKAVAVGSTPGVTTNIQEVNLDKHVKLLDCPGIVFSSRTGEVRNALLNAVKIERLEDPREAVYEIVGRVPKAQLMKALKIPAFSSPDHFLEIIAQMRGKLLKGGISDTKAAAKLILQDWNVGKIPFFTSPPERAGKEHEAVQVVNSWGSDFNVDSIYKDEELSLIAQLESMGTTSSTWVEAKASPAATALPAAEVAGAAEDDSESGSSEGEDMDEDDGAQDGSTGLHKQNKILYSHEGQYNPKLAKSLKKKKKKAKKMMMETDDYDFEEDWGMDS</sequence>
<evidence type="ECO:0000256" key="4">
    <source>
        <dbReference type="ARBA" id="ARBA00023134"/>
    </source>
</evidence>
<evidence type="ECO:0000313" key="9">
    <source>
        <dbReference type="Proteomes" id="UP000316726"/>
    </source>
</evidence>
<evidence type="ECO:0000313" key="8">
    <source>
        <dbReference type="EMBL" id="QDZ18028.1"/>
    </source>
</evidence>
<keyword evidence="5" id="KW-0539">Nucleus</keyword>
<dbReference type="GO" id="GO:0050793">
    <property type="term" value="P:regulation of developmental process"/>
    <property type="evidence" value="ECO:0007669"/>
    <property type="project" value="UniProtKB-ARBA"/>
</dbReference>
<feature type="region of interest" description="Disordered" evidence="6">
    <location>
        <begin position="28"/>
        <end position="58"/>
    </location>
</feature>
<dbReference type="PROSITE" id="PS51721">
    <property type="entry name" value="G_CP"/>
    <property type="match status" value="1"/>
</dbReference>
<dbReference type="InterPro" id="IPR023179">
    <property type="entry name" value="GTP-bd_ortho_bundle_sf"/>
</dbReference>
<name>A0A5B8MC25_9CHLO</name>
<feature type="compositionally biased region" description="Acidic residues" evidence="6">
    <location>
        <begin position="486"/>
        <end position="506"/>
    </location>
</feature>
<dbReference type="FunFam" id="3.40.50.300:FF:000571">
    <property type="entry name" value="Guanine nucleotide-binding protein-like NSN1"/>
    <property type="match status" value="1"/>
</dbReference>
<evidence type="ECO:0000256" key="6">
    <source>
        <dbReference type="SAM" id="MobiDB-lite"/>
    </source>
</evidence>
<feature type="region of interest" description="Disordered" evidence="6">
    <location>
        <begin position="480"/>
        <end position="542"/>
    </location>
</feature>
<dbReference type="OrthoDB" id="444945at2759"/>
<proteinExistence type="predicted"/>
<comment type="subcellular location">
    <subcellularLocation>
        <location evidence="1">Nucleus</location>
        <location evidence="1">Nucleolus</location>
    </subcellularLocation>
</comment>
<dbReference type="InterPro" id="IPR027417">
    <property type="entry name" value="P-loop_NTPase"/>
</dbReference>
<dbReference type="InterPro" id="IPR050755">
    <property type="entry name" value="TRAFAC_YlqF/YawG_RiboMat"/>
</dbReference>